<feature type="region of interest" description="Disordered" evidence="1">
    <location>
        <begin position="141"/>
        <end position="164"/>
    </location>
</feature>
<name>A0A6A6SWI2_9PLEO</name>
<accession>A0A6A6SWI2</accession>
<organism evidence="2 3">
    <name type="scientific">Lophiostoma macrostomum CBS 122681</name>
    <dbReference type="NCBI Taxonomy" id="1314788"/>
    <lineage>
        <taxon>Eukaryota</taxon>
        <taxon>Fungi</taxon>
        <taxon>Dikarya</taxon>
        <taxon>Ascomycota</taxon>
        <taxon>Pezizomycotina</taxon>
        <taxon>Dothideomycetes</taxon>
        <taxon>Pleosporomycetidae</taxon>
        <taxon>Pleosporales</taxon>
        <taxon>Lophiostomataceae</taxon>
        <taxon>Lophiostoma</taxon>
    </lineage>
</organism>
<reference evidence="2" key="1">
    <citation type="journal article" date="2020" name="Stud. Mycol.">
        <title>101 Dothideomycetes genomes: a test case for predicting lifestyles and emergence of pathogens.</title>
        <authorList>
            <person name="Haridas S."/>
            <person name="Albert R."/>
            <person name="Binder M."/>
            <person name="Bloem J."/>
            <person name="Labutti K."/>
            <person name="Salamov A."/>
            <person name="Andreopoulos B."/>
            <person name="Baker S."/>
            <person name="Barry K."/>
            <person name="Bills G."/>
            <person name="Bluhm B."/>
            <person name="Cannon C."/>
            <person name="Castanera R."/>
            <person name="Culley D."/>
            <person name="Daum C."/>
            <person name="Ezra D."/>
            <person name="Gonzalez J."/>
            <person name="Henrissat B."/>
            <person name="Kuo A."/>
            <person name="Liang C."/>
            <person name="Lipzen A."/>
            <person name="Lutzoni F."/>
            <person name="Magnuson J."/>
            <person name="Mondo S."/>
            <person name="Nolan M."/>
            <person name="Ohm R."/>
            <person name="Pangilinan J."/>
            <person name="Park H.-J."/>
            <person name="Ramirez L."/>
            <person name="Alfaro M."/>
            <person name="Sun H."/>
            <person name="Tritt A."/>
            <person name="Yoshinaga Y."/>
            <person name="Zwiers L.-H."/>
            <person name="Turgeon B."/>
            <person name="Goodwin S."/>
            <person name="Spatafora J."/>
            <person name="Crous P."/>
            <person name="Grigoriev I."/>
        </authorList>
    </citation>
    <scope>NUCLEOTIDE SEQUENCE</scope>
    <source>
        <strain evidence="2">CBS 122681</strain>
    </source>
</reference>
<feature type="compositionally biased region" description="Basic and acidic residues" evidence="1">
    <location>
        <begin position="154"/>
        <end position="164"/>
    </location>
</feature>
<dbReference type="OrthoDB" id="3801366at2759"/>
<protein>
    <submittedName>
        <fullName evidence="2">Uncharacterized protein</fullName>
    </submittedName>
</protein>
<dbReference type="EMBL" id="MU004443">
    <property type="protein sequence ID" value="KAF2650818.1"/>
    <property type="molecule type" value="Genomic_DNA"/>
</dbReference>
<evidence type="ECO:0000313" key="2">
    <source>
        <dbReference type="EMBL" id="KAF2650818.1"/>
    </source>
</evidence>
<sequence>MADSRLLNLPAEVRLNIYTYLNPINAPISAYAGLFLSCKSLYDEATVEVFRNIRHLIPQWEHEWKQKHGDFIHIEIPQTLREFPHFVISLPIRWSYVHAPNFRSGIEDILSLLKVLHPRTIMIRFVKKECEDDLGRNAILPTTANTDTDEEGKIEDGKGKDDKDEQAQLQNAKPKLSNSSTRAISAQCEANRDILASVCIIEAGTSLTRNKCPKKIVFDYRYFVKDWSLGFYLTLLLDHCIRFDMQDGACVYPHFHDLT</sequence>
<dbReference type="Proteomes" id="UP000799324">
    <property type="component" value="Unassembled WGS sequence"/>
</dbReference>
<gene>
    <name evidence="2" type="ORF">K491DRAFT_682677</name>
</gene>
<evidence type="ECO:0000313" key="3">
    <source>
        <dbReference type="Proteomes" id="UP000799324"/>
    </source>
</evidence>
<dbReference type="AlphaFoldDB" id="A0A6A6SWI2"/>
<keyword evidence="3" id="KW-1185">Reference proteome</keyword>
<evidence type="ECO:0000256" key="1">
    <source>
        <dbReference type="SAM" id="MobiDB-lite"/>
    </source>
</evidence>
<proteinExistence type="predicted"/>